<dbReference type="Gramene" id="PUZ39237">
    <property type="protein sequence ID" value="PUZ39237"/>
    <property type="gene ID" value="GQ55_9G270600"/>
</dbReference>
<evidence type="ECO:0000313" key="1">
    <source>
        <dbReference type="EMBL" id="PUZ39237.1"/>
    </source>
</evidence>
<organism evidence="1 2">
    <name type="scientific">Panicum hallii var. hallii</name>
    <dbReference type="NCBI Taxonomy" id="1504633"/>
    <lineage>
        <taxon>Eukaryota</taxon>
        <taxon>Viridiplantae</taxon>
        <taxon>Streptophyta</taxon>
        <taxon>Embryophyta</taxon>
        <taxon>Tracheophyta</taxon>
        <taxon>Spermatophyta</taxon>
        <taxon>Magnoliopsida</taxon>
        <taxon>Liliopsida</taxon>
        <taxon>Poales</taxon>
        <taxon>Poaceae</taxon>
        <taxon>PACMAD clade</taxon>
        <taxon>Panicoideae</taxon>
        <taxon>Panicodae</taxon>
        <taxon>Paniceae</taxon>
        <taxon>Panicinae</taxon>
        <taxon>Panicum</taxon>
        <taxon>Panicum sect. Panicum</taxon>
    </lineage>
</organism>
<dbReference type="AlphaFoldDB" id="A0A2T7C7D7"/>
<protein>
    <submittedName>
        <fullName evidence="1">Uncharacterized protein</fullName>
    </submittedName>
</protein>
<name>A0A2T7C7D7_9POAL</name>
<accession>A0A2T7C7D7</accession>
<keyword evidence="2" id="KW-1185">Reference proteome</keyword>
<reference evidence="1 2" key="1">
    <citation type="submission" date="2018-04" db="EMBL/GenBank/DDBJ databases">
        <title>WGS assembly of Panicum hallii var. hallii HAL2.</title>
        <authorList>
            <person name="Lovell J."/>
            <person name="Jenkins J."/>
            <person name="Lowry D."/>
            <person name="Mamidi S."/>
            <person name="Sreedasyam A."/>
            <person name="Weng X."/>
            <person name="Barry K."/>
            <person name="Bonette J."/>
            <person name="Campitelli B."/>
            <person name="Daum C."/>
            <person name="Gordon S."/>
            <person name="Gould B."/>
            <person name="Lipzen A."/>
            <person name="MacQueen A."/>
            <person name="Palacio-Mejia J."/>
            <person name="Plott C."/>
            <person name="Shakirov E."/>
            <person name="Shu S."/>
            <person name="Yoshinaga Y."/>
            <person name="Zane M."/>
            <person name="Rokhsar D."/>
            <person name="Grimwood J."/>
            <person name="Schmutz J."/>
            <person name="Juenger T."/>
        </authorList>
    </citation>
    <scope>NUCLEOTIDE SEQUENCE [LARGE SCALE GENOMIC DNA]</scope>
    <source>
        <strain evidence="2">cv. HAL2</strain>
    </source>
</reference>
<dbReference type="EMBL" id="CM009757">
    <property type="protein sequence ID" value="PUZ39237.1"/>
    <property type="molecule type" value="Genomic_DNA"/>
</dbReference>
<proteinExistence type="predicted"/>
<sequence length="63" mass="7409">MAKLAYCFEREFLWLRWPSAPYIHIWLSDDPFLAFCSIIIIENASSNNASRQRFQLLDSGKKV</sequence>
<gene>
    <name evidence="1" type="ORF">GQ55_9G270600</name>
</gene>
<dbReference type="Proteomes" id="UP000244336">
    <property type="component" value="Chromosome 9"/>
</dbReference>
<evidence type="ECO:0000313" key="2">
    <source>
        <dbReference type="Proteomes" id="UP000244336"/>
    </source>
</evidence>